<dbReference type="EMBL" id="JABSTQ010008415">
    <property type="protein sequence ID" value="KAG0434533.1"/>
    <property type="molecule type" value="Genomic_DNA"/>
</dbReference>
<sequence length="378" mass="42272">MVISTPDEFRARKYANVKGIKIGDKTYEVSAYAAAPNGTVKGIVKGIPLEDSASTINGNVLNMRSPMARAAQRIGLSTNIIVAFKGPKVPNYVCYRGGLLRCTLYRKHFDVCRKCGKVGHWADTCPTPEAKICIGCGAAASQGHQCTPKCKLCGGPHVRGDKECKNKVKTPYIIRRRQWEHKTTVSAGNQEKTGQQEKVGKGIPPKKMENFLQLRASRSRSPSRASSRSRSRSAGGKVTWAQVAEPENKEMKALKEANRQQAKKIAEQEETIRRMAADMAAMKEMMQKMVNKNQATDEEEPTETAEEPPAKGRSTETSRIRRLEDRQDRLGNVLLERIDKIEEGCWNMETRFNTLIATVMERLDTIANLIPTQQWQQH</sequence>
<protein>
    <submittedName>
        <fullName evidence="1">Uncharacterized protein</fullName>
    </submittedName>
</protein>
<gene>
    <name evidence="1" type="ORF">HPB47_019032</name>
</gene>
<accession>A0AC60QK25</accession>
<evidence type="ECO:0000313" key="2">
    <source>
        <dbReference type="Proteomes" id="UP000805193"/>
    </source>
</evidence>
<comment type="caution">
    <text evidence="1">The sequence shown here is derived from an EMBL/GenBank/DDBJ whole genome shotgun (WGS) entry which is preliminary data.</text>
</comment>
<reference evidence="1 2" key="1">
    <citation type="journal article" date="2020" name="Cell">
        <title>Large-Scale Comparative Analyses of Tick Genomes Elucidate Their Genetic Diversity and Vector Capacities.</title>
        <authorList>
            <consortium name="Tick Genome and Microbiome Consortium (TIGMIC)"/>
            <person name="Jia N."/>
            <person name="Wang J."/>
            <person name="Shi W."/>
            <person name="Du L."/>
            <person name="Sun Y."/>
            <person name="Zhan W."/>
            <person name="Jiang J.F."/>
            <person name="Wang Q."/>
            <person name="Zhang B."/>
            <person name="Ji P."/>
            <person name="Bell-Sakyi L."/>
            <person name="Cui X.M."/>
            <person name="Yuan T.T."/>
            <person name="Jiang B.G."/>
            <person name="Yang W.F."/>
            <person name="Lam T.T."/>
            <person name="Chang Q.C."/>
            <person name="Ding S.J."/>
            <person name="Wang X.J."/>
            <person name="Zhu J.G."/>
            <person name="Ruan X.D."/>
            <person name="Zhao L."/>
            <person name="Wei J.T."/>
            <person name="Ye R.Z."/>
            <person name="Que T.C."/>
            <person name="Du C.H."/>
            <person name="Zhou Y.H."/>
            <person name="Cheng J.X."/>
            <person name="Dai P.F."/>
            <person name="Guo W.B."/>
            <person name="Han X.H."/>
            <person name="Huang E.J."/>
            <person name="Li L.F."/>
            <person name="Wei W."/>
            <person name="Gao Y.C."/>
            <person name="Liu J.Z."/>
            <person name="Shao H.Z."/>
            <person name="Wang X."/>
            <person name="Wang C.C."/>
            <person name="Yang T.C."/>
            <person name="Huo Q.B."/>
            <person name="Li W."/>
            <person name="Chen H.Y."/>
            <person name="Chen S.E."/>
            <person name="Zhou L.G."/>
            <person name="Ni X.B."/>
            <person name="Tian J.H."/>
            <person name="Sheng Y."/>
            <person name="Liu T."/>
            <person name="Pan Y.S."/>
            <person name="Xia L.Y."/>
            <person name="Li J."/>
            <person name="Zhao F."/>
            <person name="Cao W.C."/>
        </authorList>
    </citation>
    <scope>NUCLEOTIDE SEQUENCE [LARGE SCALE GENOMIC DNA]</scope>
    <source>
        <strain evidence="1">Iper-2018</strain>
    </source>
</reference>
<organism evidence="1 2">
    <name type="scientific">Ixodes persulcatus</name>
    <name type="common">Taiga tick</name>
    <dbReference type="NCBI Taxonomy" id="34615"/>
    <lineage>
        <taxon>Eukaryota</taxon>
        <taxon>Metazoa</taxon>
        <taxon>Ecdysozoa</taxon>
        <taxon>Arthropoda</taxon>
        <taxon>Chelicerata</taxon>
        <taxon>Arachnida</taxon>
        <taxon>Acari</taxon>
        <taxon>Parasitiformes</taxon>
        <taxon>Ixodida</taxon>
        <taxon>Ixodoidea</taxon>
        <taxon>Ixodidae</taxon>
        <taxon>Ixodinae</taxon>
        <taxon>Ixodes</taxon>
    </lineage>
</organism>
<evidence type="ECO:0000313" key="1">
    <source>
        <dbReference type="EMBL" id="KAG0434533.1"/>
    </source>
</evidence>
<name>A0AC60QK25_IXOPE</name>
<proteinExistence type="predicted"/>
<keyword evidence="2" id="KW-1185">Reference proteome</keyword>
<dbReference type="Proteomes" id="UP000805193">
    <property type="component" value="Unassembled WGS sequence"/>
</dbReference>